<dbReference type="EMBL" id="LT629759">
    <property type="protein sequence ID" value="SDR69373.1"/>
    <property type="molecule type" value="Genomic_DNA"/>
</dbReference>
<dbReference type="GeneID" id="78500055"/>
<evidence type="ECO:0000313" key="2">
    <source>
        <dbReference type="Proteomes" id="UP000199480"/>
    </source>
</evidence>
<sequence length="166" mass="18671">MYATTYKNGNALIHPDGNYCGLWREFVADLAYIDDLNVVDILGPCVYGNDYATIPLLVSGPRGICVYEVSPGDYETAKRGNCFRLYADYDYEIFDVPRYYDFYSATIDGTRGTIYKLCAKRWDDVSTDIDRAETCGCIRLGTRAEYAPEMRGIALFVPNGVAHGFE</sequence>
<accession>A0A1H1L4E9</accession>
<dbReference type="Proteomes" id="UP000199480">
    <property type="component" value="Chromosome I"/>
</dbReference>
<organism evidence="1 2">
    <name type="scientific">Parafannyhessea umbonata</name>
    <dbReference type="NCBI Taxonomy" id="604330"/>
    <lineage>
        <taxon>Bacteria</taxon>
        <taxon>Bacillati</taxon>
        <taxon>Actinomycetota</taxon>
        <taxon>Coriobacteriia</taxon>
        <taxon>Coriobacteriales</taxon>
        <taxon>Atopobiaceae</taxon>
        <taxon>Parafannyhessea</taxon>
    </lineage>
</organism>
<gene>
    <name evidence="1" type="ORF">SAMN04489857_0684</name>
</gene>
<dbReference type="AlphaFoldDB" id="A0A1H1L4E9"/>
<evidence type="ECO:0000313" key="1">
    <source>
        <dbReference type="EMBL" id="SDR69373.1"/>
    </source>
</evidence>
<protein>
    <submittedName>
        <fullName evidence="1">Uncharacterized protein</fullName>
    </submittedName>
</protein>
<dbReference type="RefSeq" id="WP_090861750.1">
    <property type="nucleotide sequence ID" value="NZ_LT629759.1"/>
</dbReference>
<name>A0A1H1L4E9_9ACTN</name>
<reference evidence="2" key="1">
    <citation type="submission" date="2016-10" db="EMBL/GenBank/DDBJ databases">
        <authorList>
            <person name="Varghese N."/>
            <person name="Submissions S."/>
        </authorList>
    </citation>
    <scope>NUCLEOTIDE SEQUENCE [LARGE SCALE GENOMIC DNA]</scope>
    <source>
        <strain evidence="2">DSM 22620</strain>
    </source>
</reference>
<proteinExistence type="predicted"/>